<dbReference type="Pfam" id="PF06527">
    <property type="entry name" value="TniQ"/>
    <property type="match status" value="1"/>
</dbReference>
<sequence length="221" mass="24630">MEGLRGITAPLWPIRYKPLPDELLSSWLVRMAHGHGLKVQTFCNLIFGNRHQVWNRDVDRLAPPWLVETLARHTGTPADVAYGTTLKAFDGILFRTPRPSGHLNWVQSLKIYHRVREGFGQQFCPACLAQDETPHFRKAWRLSISTVCARHGRMLHDRCHHCGAAVSFFRMDIGIAAGDSGDNAVSVTRCHLCRVDLAAAPAAAPQVIEPFAFARVMAGES</sequence>
<reference evidence="2" key="1">
    <citation type="submission" date="2016-10" db="EMBL/GenBank/DDBJ databases">
        <title>Sequence of Gallionella enrichment culture.</title>
        <authorList>
            <person name="Poehlein A."/>
            <person name="Muehling M."/>
            <person name="Daniel R."/>
        </authorList>
    </citation>
    <scope>NUCLEOTIDE SEQUENCE</scope>
</reference>
<organism evidence="2">
    <name type="scientific">mine drainage metagenome</name>
    <dbReference type="NCBI Taxonomy" id="410659"/>
    <lineage>
        <taxon>unclassified sequences</taxon>
        <taxon>metagenomes</taxon>
        <taxon>ecological metagenomes</taxon>
    </lineage>
</organism>
<evidence type="ECO:0000313" key="2">
    <source>
        <dbReference type="EMBL" id="OIQ63732.1"/>
    </source>
</evidence>
<gene>
    <name evidence="2" type="ORF">GALL_547260</name>
</gene>
<dbReference type="EMBL" id="MLJW01008745">
    <property type="protein sequence ID" value="OIQ63732.1"/>
    <property type="molecule type" value="Genomic_DNA"/>
</dbReference>
<proteinExistence type="predicted"/>
<dbReference type="InterPro" id="IPR009492">
    <property type="entry name" value="TniQ"/>
</dbReference>
<feature type="domain" description="TniQ" evidence="1">
    <location>
        <begin position="13"/>
        <end position="155"/>
    </location>
</feature>
<protein>
    <submittedName>
        <fullName evidence="2">TniQ</fullName>
    </submittedName>
</protein>
<accession>A0A1J5P8F1</accession>
<evidence type="ECO:0000259" key="1">
    <source>
        <dbReference type="Pfam" id="PF06527"/>
    </source>
</evidence>
<dbReference type="AlphaFoldDB" id="A0A1J5P8F1"/>
<name>A0A1J5P8F1_9ZZZZ</name>
<comment type="caution">
    <text evidence="2">The sequence shown here is derived from an EMBL/GenBank/DDBJ whole genome shotgun (WGS) entry which is preliminary data.</text>
</comment>